<dbReference type="OrthoDB" id="9767864at2"/>
<protein>
    <recommendedName>
        <fullName evidence="2">Tail sheath protein C-terminal domain-containing protein</fullName>
    </recommendedName>
</protein>
<dbReference type="InterPro" id="IPR020287">
    <property type="entry name" value="Tail_sheath_C"/>
</dbReference>
<dbReference type="Pfam" id="PF17482">
    <property type="entry name" value="Phage_sheath_1C"/>
    <property type="match status" value="1"/>
</dbReference>
<dbReference type="PANTHER" id="PTHR35861:SF1">
    <property type="entry name" value="PHAGE TAIL SHEATH PROTEIN"/>
    <property type="match status" value="1"/>
</dbReference>
<gene>
    <name evidence="3" type="ORF">SAMN02949497_0271</name>
</gene>
<comment type="similarity">
    <text evidence="1">Belongs to the myoviridae tail sheath protein family.</text>
</comment>
<reference evidence="3 4" key="1">
    <citation type="submission" date="2016-12" db="EMBL/GenBank/DDBJ databases">
        <authorList>
            <person name="Song W.-J."/>
            <person name="Kurnit D.M."/>
        </authorList>
    </citation>
    <scope>NUCLEOTIDE SEQUENCE [LARGE SCALE GENOMIC DNA]</scope>
    <source>
        <strain evidence="3 4">175</strain>
    </source>
</reference>
<dbReference type="EMBL" id="FXAM01000003">
    <property type="protein sequence ID" value="SMF97701.1"/>
    <property type="molecule type" value="Genomic_DNA"/>
</dbReference>
<evidence type="ECO:0000313" key="3">
    <source>
        <dbReference type="EMBL" id="SMF97701.1"/>
    </source>
</evidence>
<dbReference type="PANTHER" id="PTHR35861">
    <property type="match status" value="1"/>
</dbReference>
<evidence type="ECO:0000256" key="1">
    <source>
        <dbReference type="ARBA" id="ARBA00008005"/>
    </source>
</evidence>
<dbReference type="InterPro" id="IPR052042">
    <property type="entry name" value="Tail_sheath_structural"/>
</dbReference>
<keyword evidence="4" id="KW-1185">Reference proteome</keyword>
<name>A0A1Y6D537_9GAMM</name>
<dbReference type="AlphaFoldDB" id="A0A1Y6D537"/>
<organism evidence="3 4">
    <name type="scientific">Methylomagnum ishizawai</name>
    <dbReference type="NCBI Taxonomy" id="1760988"/>
    <lineage>
        <taxon>Bacteria</taxon>
        <taxon>Pseudomonadati</taxon>
        <taxon>Pseudomonadota</taxon>
        <taxon>Gammaproteobacteria</taxon>
        <taxon>Methylococcales</taxon>
        <taxon>Methylococcaceae</taxon>
        <taxon>Methylomagnum</taxon>
    </lineage>
</organism>
<dbReference type="Gene3D" id="3.40.50.11780">
    <property type="match status" value="1"/>
</dbReference>
<evidence type="ECO:0000313" key="4">
    <source>
        <dbReference type="Proteomes" id="UP000192923"/>
    </source>
</evidence>
<dbReference type="RefSeq" id="WP_085216719.1">
    <property type="nucleotide sequence ID" value="NZ_FXAM01000003.1"/>
</dbReference>
<sequence>MPTYTTPGVWVEEIPTLPPSVAPVATAVPAFFGYTEQGSGVARVANLLEYEALFGRANPAKFKATPNADGGIDVVRTDAASNNFLLYYGMGLYFRNGGGPCYVVSVGNYGATPARADFEKGLAALEQEDEPTLIVLLDAVNLPKTDYYALAQAALAQCGKLGDRFSVLDVPRDKPDIRTDIADFRNGVGTAYLSYGAAYHPYLQSVLNYQYQEDDVQVSWPQRWASADNGIVVTYSRGGPAKLKIVAAANASAIAFDANTESGTLTLSLPSGKDTTGTDAATAWKAWTQNCGGFDLAAKGDGSSKLAALAATALAAVQQSLTAIKNSNTALYNQTKAALAGQRVVLPPSPALAGIYARVDGERGVWKAPANVSVSAIVGPVAKISNDDQGRLNVDDSGKSINAIRDFTGKGTLVWGARTLAGNDNEWRYVPVRRLFITIEESTRKATGFAVFEPNDATTWLKVKAMIDSYLYGLWEQGALAGAKPEQAYFVQVGLGKTMTAQDVLEGRMIVEIGVAAVRPAEFIILRFYHKMQEA</sequence>
<evidence type="ECO:0000259" key="2">
    <source>
        <dbReference type="Pfam" id="PF17482"/>
    </source>
</evidence>
<dbReference type="STRING" id="1760988.SAMN02949497_0271"/>
<feature type="domain" description="Tail sheath protein C-terminal" evidence="2">
    <location>
        <begin position="424"/>
        <end position="529"/>
    </location>
</feature>
<accession>A0A1Y6D537</accession>
<dbReference type="Proteomes" id="UP000192923">
    <property type="component" value="Unassembled WGS sequence"/>
</dbReference>
<proteinExistence type="inferred from homology"/>